<organism evidence="2 3">
    <name type="scientific">Setaria viridis</name>
    <name type="common">Green bristlegrass</name>
    <name type="synonym">Setaria italica subsp. viridis</name>
    <dbReference type="NCBI Taxonomy" id="4556"/>
    <lineage>
        <taxon>Eukaryota</taxon>
        <taxon>Viridiplantae</taxon>
        <taxon>Streptophyta</taxon>
        <taxon>Embryophyta</taxon>
        <taxon>Tracheophyta</taxon>
        <taxon>Spermatophyta</taxon>
        <taxon>Magnoliopsida</taxon>
        <taxon>Liliopsida</taxon>
        <taxon>Poales</taxon>
        <taxon>Poaceae</taxon>
        <taxon>PACMAD clade</taxon>
        <taxon>Panicoideae</taxon>
        <taxon>Panicodae</taxon>
        <taxon>Paniceae</taxon>
        <taxon>Cenchrinae</taxon>
        <taxon>Setaria</taxon>
    </lineage>
</organism>
<evidence type="ECO:0000256" key="1">
    <source>
        <dbReference type="SAM" id="SignalP"/>
    </source>
</evidence>
<protein>
    <submittedName>
        <fullName evidence="2">Uncharacterized protein</fullName>
    </submittedName>
</protein>
<name>A0A4U6V4K3_SETVI</name>
<keyword evidence="3" id="KW-1185">Reference proteome</keyword>
<reference evidence="2" key="1">
    <citation type="submission" date="2019-03" db="EMBL/GenBank/DDBJ databases">
        <title>WGS assembly of Setaria viridis.</title>
        <authorList>
            <person name="Huang P."/>
            <person name="Jenkins J."/>
            <person name="Grimwood J."/>
            <person name="Barry K."/>
            <person name="Healey A."/>
            <person name="Mamidi S."/>
            <person name="Sreedasyam A."/>
            <person name="Shu S."/>
            <person name="Feldman M."/>
            <person name="Wu J."/>
            <person name="Yu Y."/>
            <person name="Chen C."/>
            <person name="Johnson J."/>
            <person name="Rokhsar D."/>
            <person name="Baxter I."/>
            <person name="Schmutz J."/>
            <person name="Brutnell T."/>
            <person name="Kellogg E."/>
        </authorList>
    </citation>
    <scope>NUCLEOTIDE SEQUENCE [LARGE SCALE GENOMIC DNA]</scope>
</reference>
<sequence>MAAFSSIFCLLECLLVASSIYDMHDLFIFNWNYRDSSLDPTFLV</sequence>
<evidence type="ECO:0000313" key="2">
    <source>
        <dbReference type="EMBL" id="TKW21789.1"/>
    </source>
</evidence>
<evidence type="ECO:0000313" key="3">
    <source>
        <dbReference type="Proteomes" id="UP000298652"/>
    </source>
</evidence>
<feature type="signal peptide" evidence="1">
    <location>
        <begin position="1"/>
        <end position="19"/>
    </location>
</feature>
<dbReference type="Proteomes" id="UP000298652">
    <property type="component" value="Chromosome 4"/>
</dbReference>
<dbReference type="AlphaFoldDB" id="A0A4U6V4K3"/>
<accession>A0A4U6V4K3</accession>
<keyword evidence="1" id="KW-0732">Signal</keyword>
<dbReference type="EMBL" id="CM016555">
    <property type="protein sequence ID" value="TKW21789.1"/>
    <property type="molecule type" value="Genomic_DNA"/>
</dbReference>
<gene>
    <name evidence="2" type="ORF">SEVIR_4G144102v2</name>
</gene>
<feature type="chain" id="PRO_5021011863" evidence="1">
    <location>
        <begin position="20"/>
        <end position="44"/>
    </location>
</feature>
<proteinExistence type="predicted"/>
<dbReference type="Gramene" id="TKW21789">
    <property type="protein sequence ID" value="TKW21789"/>
    <property type="gene ID" value="SEVIR_4G144102v2"/>
</dbReference>